<dbReference type="HOGENOM" id="CLU_2392905_0_0_2"/>
<dbReference type="GeneID" id="10643594"/>
<reference evidence="1 2" key="1">
    <citation type="submission" date="2011-05" db="EMBL/GenBank/DDBJ databases">
        <title>Complete sequence of Methanotorris igneus Kol 5.</title>
        <authorList>
            <consortium name="US DOE Joint Genome Institute"/>
            <person name="Lucas S."/>
            <person name="Han J."/>
            <person name="Lapidus A."/>
            <person name="Cheng J.-F."/>
            <person name="Goodwin L."/>
            <person name="Pitluck S."/>
            <person name="Peters L."/>
            <person name="Mikhailova N."/>
            <person name="Chertkov O."/>
            <person name="Han C."/>
            <person name="Tapia R."/>
            <person name="Land M."/>
            <person name="Hauser L."/>
            <person name="Kyrpides N."/>
            <person name="Ivanova N."/>
            <person name="Pagani I."/>
            <person name="Sieprawska-Lupa M."/>
            <person name="Whitman W."/>
            <person name="Woyke T."/>
        </authorList>
    </citation>
    <scope>NUCLEOTIDE SEQUENCE [LARGE SCALE GENOMIC DNA]</scope>
    <source>
        <strain evidence="2">DSM 5666 / JCM 11834 / Kol 5</strain>
    </source>
</reference>
<dbReference type="EMBL" id="CP002737">
    <property type="protein sequence ID" value="AEF96302.1"/>
    <property type="molecule type" value="Genomic_DNA"/>
</dbReference>
<dbReference type="RefSeq" id="WP_013798905.1">
    <property type="nucleotide sequence ID" value="NC_015562.1"/>
</dbReference>
<evidence type="ECO:0000313" key="2">
    <source>
        <dbReference type="Proteomes" id="UP000009227"/>
    </source>
</evidence>
<keyword evidence="2" id="KW-1185">Reference proteome</keyword>
<name>F6BCU1_METIK</name>
<evidence type="ECO:0000313" key="1">
    <source>
        <dbReference type="EMBL" id="AEF96302.1"/>
    </source>
</evidence>
<proteinExistence type="predicted"/>
<accession>F6BCU1</accession>
<dbReference type="AlphaFoldDB" id="F6BCU1"/>
<gene>
    <name evidence="1" type="ordered locus">Metig_0755</name>
</gene>
<dbReference type="Proteomes" id="UP000009227">
    <property type="component" value="Chromosome"/>
</dbReference>
<dbReference type="KEGG" id="mig:Metig_0755"/>
<protein>
    <submittedName>
        <fullName evidence="1">Uncharacterized protein</fullName>
    </submittedName>
</protein>
<organism evidence="2">
    <name type="scientific">Methanotorris igneus (strain DSM 5666 / JCM 11834 / Kol 5)</name>
    <dbReference type="NCBI Taxonomy" id="880724"/>
    <lineage>
        <taxon>Archaea</taxon>
        <taxon>Methanobacteriati</taxon>
        <taxon>Methanobacteriota</taxon>
        <taxon>Methanomada group</taxon>
        <taxon>Methanococci</taxon>
        <taxon>Methanococcales</taxon>
        <taxon>Methanocaldococcaceae</taxon>
        <taxon>Methanotorris</taxon>
    </lineage>
</organism>
<dbReference type="STRING" id="880724.Metig_0755"/>
<sequence length="93" mass="11114">MEKKVITNKEFIDRFVKCLKNGTKFELKDYVVDGNVDILEIYKKIKEEIKDKEKLKELIEEKDDVIYVKINIEIRSSSFRVTYINDKLNIVIL</sequence>